<keyword evidence="2" id="KW-1185">Reference proteome</keyword>
<evidence type="ECO:0000313" key="1">
    <source>
        <dbReference type="EMBL" id="PKU66967.1"/>
    </source>
</evidence>
<organism evidence="1 2">
    <name type="scientific">Dendrobium catenatum</name>
    <dbReference type="NCBI Taxonomy" id="906689"/>
    <lineage>
        <taxon>Eukaryota</taxon>
        <taxon>Viridiplantae</taxon>
        <taxon>Streptophyta</taxon>
        <taxon>Embryophyta</taxon>
        <taxon>Tracheophyta</taxon>
        <taxon>Spermatophyta</taxon>
        <taxon>Magnoliopsida</taxon>
        <taxon>Liliopsida</taxon>
        <taxon>Asparagales</taxon>
        <taxon>Orchidaceae</taxon>
        <taxon>Epidendroideae</taxon>
        <taxon>Malaxideae</taxon>
        <taxon>Dendrobiinae</taxon>
        <taxon>Dendrobium</taxon>
    </lineage>
</organism>
<reference evidence="1 2" key="2">
    <citation type="journal article" date="2017" name="Nature">
        <title>The Apostasia genome and the evolution of orchids.</title>
        <authorList>
            <person name="Zhang G.Q."/>
            <person name="Liu K.W."/>
            <person name="Li Z."/>
            <person name="Lohaus R."/>
            <person name="Hsiao Y.Y."/>
            <person name="Niu S.C."/>
            <person name="Wang J.Y."/>
            <person name="Lin Y.C."/>
            <person name="Xu Q."/>
            <person name="Chen L.J."/>
            <person name="Yoshida K."/>
            <person name="Fujiwara S."/>
            <person name="Wang Z.W."/>
            <person name="Zhang Y.Q."/>
            <person name="Mitsuda N."/>
            <person name="Wang M."/>
            <person name="Liu G.H."/>
            <person name="Pecoraro L."/>
            <person name="Huang H.X."/>
            <person name="Xiao X.J."/>
            <person name="Lin M."/>
            <person name="Wu X.Y."/>
            <person name="Wu W.L."/>
            <person name="Chen Y.Y."/>
            <person name="Chang S.B."/>
            <person name="Sakamoto S."/>
            <person name="Ohme-Takagi M."/>
            <person name="Yagi M."/>
            <person name="Zeng S.J."/>
            <person name="Shen C.Y."/>
            <person name="Yeh C.M."/>
            <person name="Luo Y.B."/>
            <person name="Tsai W.C."/>
            <person name="Van de Peer Y."/>
            <person name="Liu Z.J."/>
        </authorList>
    </citation>
    <scope>NUCLEOTIDE SEQUENCE [LARGE SCALE GENOMIC DNA]</scope>
    <source>
        <tissue evidence="1">The whole plant</tissue>
    </source>
</reference>
<reference evidence="1 2" key="1">
    <citation type="journal article" date="2016" name="Sci. Rep.">
        <title>The Dendrobium catenatum Lindl. genome sequence provides insights into polysaccharide synthase, floral development and adaptive evolution.</title>
        <authorList>
            <person name="Zhang G.Q."/>
            <person name="Xu Q."/>
            <person name="Bian C."/>
            <person name="Tsai W.C."/>
            <person name="Yeh C.M."/>
            <person name="Liu K.W."/>
            <person name="Yoshida K."/>
            <person name="Zhang L.S."/>
            <person name="Chang S.B."/>
            <person name="Chen F."/>
            <person name="Shi Y."/>
            <person name="Su Y.Y."/>
            <person name="Zhang Y.Q."/>
            <person name="Chen L.J."/>
            <person name="Yin Y."/>
            <person name="Lin M."/>
            <person name="Huang H."/>
            <person name="Deng H."/>
            <person name="Wang Z.W."/>
            <person name="Zhu S.L."/>
            <person name="Zhao X."/>
            <person name="Deng C."/>
            <person name="Niu S.C."/>
            <person name="Huang J."/>
            <person name="Wang M."/>
            <person name="Liu G.H."/>
            <person name="Yang H.J."/>
            <person name="Xiao X.J."/>
            <person name="Hsiao Y.Y."/>
            <person name="Wu W.L."/>
            <person name="Chen Y.Y."/>
            <person name="Mitsuda N."/>
            <person name="Ohme-Takagi M."/>
            <person name="Luo Y.B."/>
            <person name="Van de Peer Y."/>
            <person name="Liu Z.J."/>
        </authorList>
    </citation>
    <scope>NUCLEOTIDE SEQUENCE [LARGE SCALE GENOMIC DNA]</scope>
    <source>
        <tissue evidence="1">The whole plant</tissue>
    </source>
</reference>
<gene>
    <name evidence="1" type="ORF">MA16_Dca019068</name>
</gene>
<dbReference type="Proteomes" id="UP000233837">
    <property type="component" value="Unassembled WGS sequence"/>
</dbReference>
<proteinExistence type="predicted"/>
<sequence>MRAKSLGSVLSTNPSAFQNLPRNIILLKLPRRKKKAISAGEDRGRIFGAHREFDF</sequence>
<name>A0A2I0VU76_9ASPA</name>
<dbReference type="AlphaFoldDB" id="A0A2I0VU76"/>
<evidence type="ECO:0000313" key="2">
    <source>
        <dbReference type="Proteomes" id="UP000233837"/>
    </source>
</evidence>
<protein>
    <submittedName>
        <fullName evidence="1">Uncharacterized protein</fullName>
    </submittedName>
</protein>
<dbReference type="EMBL" id="KZ503231">
    <property type="protein sequence ID" value="PKU66967.1"/>
    <property type="molecule type" value="Genomic_DNA"/>
</dbReference>
<accession>A0A2I0VU76</accession>